<dbReference type="PANTHER" id="PTHR47691">
    <property type="entry name" value="REGULATOR-RELATED"/>
    <property type="match status" value="1"/>
</dbReference>
<keyword evidence="3" id="KW-1185">Reference proteome</keyword>
<dbReference type="SUPFAM" id="SSF52540">
    <property type="entry name" value="P-loop containing nucleoside triphosphate hydrolases"/>
    <property type="match status" value="1"/>
</dbReference>
<name>A0A8J3MUN5_9CHLR</name>
<protein>
    <recommendedName>
        <fullName evidence="1">Orc1-like AAA ATPase domain-containing protein</fullName>
    </recommendedName>
</protein>
<dbReference type="EMBL" id="BNJF01000004">
    <property type="protein sequence ID" value="GHO48415.1"/>
    <property type="molecule type" value="Genomic_DNA"/>
</dbReference>
<dbReference type="InterPro" id="IPR041664">
    <property type="entry name" value="AAA_16"/>
</dbReference>
<reference evidence="2" key="1">
    <citation type="submission" date="2020-10" db="EMBL/GenBank/DDBJ databases">
        <title>Taxonomic study of unclassified bacteria belonging to the class Ktedonobacteria.</title>
        <authorList>
            <person name="Yabe S."/>
            <person name="Wang C.M."/>
            <person name="Zheng Y."/>
            <person name="Sakai Y."/>
            <person name="Cavaletti L."/>
            <person name="Monciardini P."/>
            <person name="Donadio S."/>
        </authorList>
    </citation>
    <scope>NUCLEOTIDE SEQUENCE</scope>
    <source>
        <strain evidence="2">SOSP1-1</strain>
    </source>
</reference>
<dbReference type="Gene3D" id="3.40.50.300">
    <property type="entry name" value="P-loop containing nucleotide triphosphate hydrolases"/>
    <property type="match status" value="1"/>
</dbReference>
<evidence type="ECO:0000313" key="3">
    <source>
        <dbReference type="Proteomes" id="UP000612362"/>
    </source>
</evidence>
<dbReference type="Proteomes" id="UP000612362">
    <property type="component" value="Unassembled WGS sequence"/>
</dbReference>
<dbReference type="RefSeq" id="WP_220197628.1">
    <property type="nucleotide sequence ID" value="NZ_BNJF01000004.1"/>
</dbReference>
<organism evidence="2 3">
    <name type="scientific">Ktedonospora formicarum</name>
    <dbReference type="NCBI Taxonomy" id="2778364"/>
    <lineage>
        <taxon>Bacteria</taxon>
        <taxon>Bacillati</taxon>
        <taxon>Chloroflexota</taxon>
        <taxon>Ktedonobacteria</taxon>
        <taxon>Ktedonobacterales</taxon>
        <taxon>Ktedonobacteraceae</taxon>
        <taxon>Ktedonospora</taxon>
    </lineage>
</organism>
<dbReference type="Pfam" id="PF13191">
    <property type="entry name" value="AAA_16"/>
    <property type="match status" value="1"/>
</dbReference>
<dbReference type="AlphaFoldDB" id="A0A8J3MUN5"/>
<sequence>MHRSTHALLKLPLQMTATIGRQLEIETLTALLRQEEARLVTLTGPGGVGKTRLSLEVARALYQDFPEGVCFVSLAPLRGREQVFLALLNAFGIAESSKDAPWIAYIPTSIRAKCSCSSITLNICWT</sequence>
<gene>
    <name evidence="2" type="ORF">KSX_65780</name>
</gene>
<feature type="domain" description="Orc1-like AAA ATPase" evidence="1">
    <location>
        <begin position="19"/>
        <end position="102"/>
    </location>
</feature>
<evidence type="ECO:0000259" key="1">
    <source>
        <dbReference type="Pfam" id="PF13191"/>
    </source>
</evidence>
<accession>A0A8J3MUN5</accession>
<dbReference type="PANTHER" id="PTHR47691:SF3">
    <property type="entry name" value="HTH-TYPE TRANSCRIPTIONAL REGULATOR RV0890C-RELATED"/>
    <property type="match status" value="1"/>
</dbReference>
<proteinExistence type="predicted"/>
<comment type="caution">
    <text evidence="2">The sequence shown here is derived from an EMBL/GenBank/DDBJ whole genome shotgun (WGS) entry which is preliminary data.</text>
</comment>
<dbReference type="InterPro" id="IPR027417">
    <property type="entry name" value="P-loop_NTPase"/>
</dbReference>
<evidence type="ECO:0000313" key="2">
    <source>
        <dbReference type="EMBL" id="GHO48415.1"/>
    </source>
</evidence>